<name>A0A1B6EL53_9HEMI</name>
<evidence type="ECO:0000313" key="1">
    <source>
        <dbReference type="EMBL" id="JAS38636.1"/>
    </source>
</evidence>
<organism evidence="1">
    <name type="scientific">Cuerna arida</name>
    <dbReference type="NCBI Taxonomy" id="1464854"/>
    <lineage>
        <taxon>Eukaryota</taxon>
        <taxon>Metazoa</taxon>
        <taxon>Ecdysozoa</taxon>
        <taxon>Arthropoda</taxon>
        <taxon>Hexapoda</taxon>
        <taxon>Insecta</taxon>
        <taxon>Pterygota</taxon>
        <taxon>Neoptera</taxon>
        <taxon>Paraneoptera</taxon>
        <taxon>Hemiptera</taxon>
        <taxon>Auchenorrhyncha</taxon>
        <taxon>Membracoidea</taxon>
        <taxon>Cicadellidae</taxon>
        <taxon>Cicadellinae</taxon>
        <taxon>Proconiini</taxon>
        <taxon>Cuerna</taxon>
    </lineage>
</organism>
<dbReference type="PANTHER" id="PTHR37984:SF5">
    <property type="entry name" value="PROTEIN NYNRIN-LIKE"/>
    <property type="match status" value="1"/>
</dbReference>
<proteinExistence type="predicted"/>
<protein>
    <recommendedName>
        <fullName evidence="2">Integrase zinc-binding domain-containing protein</fullName>
    </recommendedName>
</protein>
<feature type="non-terminal residue" evidence="1">
    <location>
        <position position="1"/>
    </location>
</feature>
<feature type="non-terminal residue" evidence="1">
    <location>
        <position position="119"/>
    </location>
</feature>
<sequence length="119" mass="13673">IQYRRTKEHANADYLSRFLVEKATQSEPDESALFQISQLETLPVTREQLQKATEEDTELQPLLESLRSGKTPRDEAHLLTLQDGCIFRGERVVIPMSLQKQILIELHEGHLGMTKMKSL</sequence>
<dbReference type="InterPro" id="IPR050951">
    <property type="entry name" value="Retrovirus_Pol_polyprotein"/>
</dbReference>
<dbReference type="AlphaFoldDB" id="A0A1B6EL53"/>
<evidence type="ECO:0008006" key="2">
    <source>
        <dbReference type="Google" id="ProtNLM"/>
    </source>
</evidence>
<dbReference type="EMBL" id="GECZ01031133">
    <property type="protein sequence ID" value="JAS38636.1"/>
    <property type="molecule type" value="Transcribed_RNA"/>
</dbReference>
<gene>
    <name evidence="1" type="ORF">g.45367</name>
</gene>
<reference evidence="1" key="1">
    <citation type="submission" date="2015-11" db="EMBL/GenBank/DDBJ databases">
        <title>De novo transcriptome assembly of four potential Pierce s Disease insect vectors from Arizona vineyards.</title>
        <authorList>
            <person name="Tassone E.E."/>
        </authorList>
    </citation>
    <scope>NUCLEOTIDE SEQUENCE</scope>
</reference>
<accession>A0A1B6EL53</accession>
<dbReference type="PANTHER" id="PTHR37984">
    <property type="entry name" value="PROTEIN CBG26694"/>
    <property type="match status" value="1"/>
</dbReference>